<gene>
    <name evidence="1" type="ORF">WAX74_00125</name>
</gene>
<dbReference type="Proteomes" id="UP001364890">
    <property type="component" value="Unassembled WGS sequence"/>
</dbReference>
<proteinExistence type="predicted"/>
<reference evidence="1 2" key="1">
    <citation type="submission" date="2024-01" db="EMBL/GenBank/DDBJ databases">
        <title>Seven novel Bacillus-like species.</title>
        <authorList>
            <person name="Liu G."/>
        </authorList>
    </citation>
    <scope>NUCLEOTIDE SEQUENCE [LARGE SCALE GENOMIC DNA]</scope>
    <source>
        <strain evidence="1 2">FJAT-51614</strain>
    </source>
</reference>
<dbReference type="EMBL" id="JBAWSY010000001">
    <property type="protein sequence ID" value="MEI4768065.1"/>
    <property type="molecule type" value="Genomic_DNA"/>
</dbReference>
<keyword evidence="2" id="KW-1185">Reference proteome</keyword>
<accession>A0ABU8EZE4</accession>
<evidence type="ECO:0000313" key="1">
    <source>
        <dbReference type="EMBL" id="MEI4768065.1"/>
    </source>
</evidence>
<evidence type="ECO:0000313" key="2">
    <source>
        <dbReference type="Proteomes" id="UP001364890"/>
    </source>
</evidence>
<dbReference type="RefSeq" id="WP_336495622.1">
    <property type="nucleotide sequence ID" value="NZ_JBAWSY010000001.1"/>
</dbReference>
<protein>
    <submittedName>
        <fullName evidence="1">Uncharacterized protein</fullName>
    </submittedName>
</protein>
<organism evidence="1 2">
    <name type="scientific">Psychrobacillus mangrovi</name>
    <dbReference type="NCBI Taxonomy" id="3117745"/>
    <lineage>
        <taxon>Bacteria</taxon>
        <taxon>Bacillati</taxon>
        <taxon>Bacillota</taxon>
        <taxon>Bacilli</taxon>
        <taxon>Bacillales</taxon>
        <taxon>Bacillaceae</taxon>
        <taxon>Psychrobacillus</taxon>
    </lineage>
</organism>
<comment type="caution">
    <text evidence="1">The sequence shown here is derived from an EMBL/GenBank/DDBJ whole genome shotgun (WGS) entry which is preliminary data.</text>
</comment>
<sequence>MDKNQGVSTNLVNNFNGLVFYNGSKVNSRITVTYLLEGIKNSHFIKEIAVSIIQA</sequence>
<name>A0ABU8EZE4_9BACI</name>